<dbReference type="Proteomes" id="UP000616724">
    <property type="component" value="Unassembled WGS sequence"/>
</dbReference>
<dbReference type="InterPro" id="IPR036291">
    <property type="entry name" value="NAD(P)-bd_dom_sf"/>
</dbReference>
<dbReference type="GO" id="GO:0008270">
    <property type="term" value="F:zinc ion binding"/>
    <property type="evidence" value="ECO:0007669"/>
    <property type="project" value="InterPro"/>
</dbReference>
<reference evidence="3 4" key="1">
    <citation type="submission" date="2021-01" db="EMBL/GenBank/DDBJ databases">
        <title>Whole genome shotgun sequence of Planobispora longispora NBRC 13918.</title>
        <authorList>
            <person name="Komaki H."/>
            <person name="Tamura T."/>
        </authorList>
    </citation>
    <scope>NUCLEOTIDE SEQUENCE [LARGE SCALE GENOMIC DNA]</scope>
    <source>
        <strain evidence="3 4">NBRC 13918</strain>
    </source>
</reference>
<dbReference type="AlphaFoldDB" id="A0A8J3RV78"/>
<evidence type="ECO:0000259" key="2">
    <source>
        <dbReference type="SMART" id="SM00829"/>
    </source>
</evidence>
<evidence type="ECO:0000313" key="4">
    <source>
        <dbReference type="Proteomes" id="UP000616724"/>
    </source>
</evidence>
<dbReference type="RefSeq" id="WP_239317507.1">
    <property type="nucleotide sequence ID" value="NZ_BOOH01000056.1"/>
</dbReference>
<sequence>MSHTTSSRTTTMRAIIQDRYGAPEDVFRLQEVARPVPGDGEVLVRVHAVPVTGSDWHLFRGLPYAARPITGMRRPKNRVPGLELAGTVEAVGKEVRGLRPGDEVFGWYGGTLAEYVAVPQDQLAPKPANLTLVEAAAGPIAAFTALQALRDRARIRPGQKVLISGASGGVGIYAVQLAKAYGAEVTGVCSTAKTDLVRSIGADHVIDYTREDFTDGRVRYDVFVDVYGNPSLPACRRALKPGGILVFVGGTGGRWFMGTDRWLRGLLAAPFLRLKARVLVHKDSREDLMILKDLIEAGKVTPVVDRTYPLTEVAEAVQYVREGRSRGQIVIAVGDPAPGDRPLS</sequence>
<dbReference type="EMBL" id="BOOH01000056">
    <property type="protein sequence ID" value="GIH80169.1"/>
    <property type="molecule type" value="Genomic_DNA"/>
</dbReference>
<dbReference type="InterPro" id="IPR011032">
    <property type="entry name" value="GroES-like_sf"/>
</dbReference>
<dbReference type="CDD" id="cd08267">
    <property type="entry name" value="MDR1"/>
    <property type="match status" value="1"/>
</dbReference>
<organism evidence="3 4">
    <name type="scientific">Planobispora longispora</name>
    <dbReference type="NCBI Taxonomy" id="28887"/>
    <lineage>
        <taxon>Bacteria</taxon>
        <taxon>Bacillati</taxon>
        <taxon>Actinomycetota</taxon>
        <taxon>Actinomycetes</taxon>
        <taxon>Streptosporangiales</taxon>
        <taxon>Streptosporangiaceae</taxon>
        <taxon>Planobispora</taxon>
    </lineage>
</organism>
<dbReference type="Pfam" id="PF08240">
    <property type="entry name" value="ADH_N"/>
    <property type="match status" value="1"/>
</dbReference>
<protein>
    <submittedName>
        <fullName evidence="3">NADPH:quinone reductase</fullName>
    </submittedName>
</protein>
<dbReference type="Gene3D" id="3.40.50.720">
    <property type="entry name" value="NAD(P)-binding Rossmann-like Domain"/>
    <property type="match status" value="1"/>
</dbReference>
<keyword evidence="1" id="KW-0560">Oxidoreductase</keyword>
<dbReference type="PROSITE" id="PS01162">
    <property type="entry name" value="QOR_ZETA_CRYSTAL"/>
    <property type="match status" value="1"/>
</dbReference>
<comment type="caution">
    <text evidence="3">The sequence shown here is derived from an EMBL/GenBank/DDBJ whole genome shotgun (WGS) entry which is preliminary data.</text>
</comment>
<dbReference type="InterPro" id="IPR002364">
    <property type="entry name" value="Quin_OxRdtase/zeta-crystal_CS"/>
</dbReference>
<dbReference type="PANTHER" id="PTHR11695">
    <property type="entry name" value="ALCOHOL DEHYDROGENASE RELATED"/>
    <property type="match status" value="1"/>
</dbReference>
<dbReference type="SMART" id="SM00829">
    <property type="entry name" value="PKS_ER"/>
    <property type="match status" value="1"/>
</dbReference>
<accession>A0A8J3RV78</accession>
<keyword evidence="4" id="KW-1185">Reference proteome</keyword>
<dbReference type="InterPro" id="IPR020843">
    <property type="entry name" value="ER"/>
</dbReference>
<evidence type="ECO:0000256" key="1">
    <source>
        <dbReference type="ARBA" id="ARBA00023002"/>
    </source>
</evidence>
<dbReference type="SUPFAM" id="SSF51735">
    <property type="entry name" value="NAD(P)-binding Rossmann-fold domains"/>
    <property type="match status" value="1"/>
</dbReference>
<dbReference type="Pfam" id="PF13602">
    <property type="entry name" value="ADH_zinc_N_2"/>
    <property type="match status" value="1"/>
</dbReference>
<feature type="domain" description="Enoyl reductase (ER)" evidence="2">
    <location>
        <begin position="21"/>
        <end position="331"/>
    </location>
</feature>
<dbReference type="SUPFAM" id="SSF50129">
    <property type="entry name" value="GroES-like"/>
    <property type="match status" value="1"/>
</dbReference>
<dbReference type="PANTHER" id="PTHR11695:SF294">
    <property type="entry name" value="RETICULON-4-INTERACTING PROTEIN 1, MITOCHONDRIAL"/>
    <property type="match status" value="1"/>
</dbReference>
<dbReference type="InterPro" id="IPR013154">
    <property type="entry name" value="ADH-like_N"/>
</dbReference>
<evidence type="ECO:0000313" key="3">
    <source>
        <dbReference type="EMBL" id="GIH80169.1"/>
    </source>
</evidence>
<proteinExistence type="predicted"/>
<gene>
    <name evidence="3" type="ORF">Plo01_65980</name>
</gene>
<dbReference type="InterPro" id="IPR050700">
    <property type="entry name" value="YIM1/Zinc_Alcohol_DH_Fams"/>
</dbReference>
<name>A0A8J3RV78_9ACTN</name>
<dbReference type="GO" id="GO:0016491">
    <property type="term" value="F:oxidoreductase activity"/>
    <property type="evidence" value="ECO:0007669"/>
    <property type="project" value="UniProtKB-KW"/>
</dbReference>
<dbReference type="Gene3D" id="3.90.180.10">
    <property type="entry name" value="Medium-chain alcohol dehydrogenases, catalytic domain"/>
    <property type="match status" value="1"/>
</dbReference>